<evidence type="ECO:0000313" key="1">
    <source>
        <dbReference type="EMBL" id="CAG6499909.1"/>
    </source>
</evidence>
<reference evidence="1" key="1">
    <citation type="submission" date="2021-05" db="EMBL/GenBank/DDBJ databases">
        <authorList>
            <person name="Alioto T."/>
            <person name="Alioto T."/>
            <person name="Gomez Garrido J."/>
        </authorList>
    </citation>
    <scope>NUCLEOTIDE SEQUENCE</scope>
</reference>
<organism evidence="1">
    <name type="scientific">Culex pipiens</name>
    <name type="common">House mosquito</name>
    <dbReference type="NCBI Taxonomy" id="7175"/>
    <lineage>
        <taxon>Eukaryota</taxon>
        <taxon>Metazoa</taxon>
        <taxon>Ecdysozoa</taxon>
        <taxon>Arthropoda</taxon>
        <taxon>Hexapoda</taxon>
        <taxon>Insecta</taxon>
        <taxon>Pterygota</taxon>
        <taxon>Neoptera</taxon>
        <taxon>Endopterygota</taxon>
        <taxon>Diptera</taxon>
        <taxon>Nematocera</taxon>
        <taxon>Culicoidea</taxon>
        <taxon>Culicidae</taxon>
        <taxon>Culicinae</taxon>
        <taxon>Culicini</taxon>
        <taxon>Culex</taxon>
        <taxon>Culex</taxon>
    </lineage>
</organism>
<accession>A0A8D8CW83</accession>
<sequence>MPFEWTSAWRRSEKSASALTACALGTALRNADERARVVSANADTTLFYTTSTGSQPRRRDQLLLCAIPLSHSRQRKRSTAPPRCFKPPSSICVTTTTILCRVASCWTADHR</sequence>
<name>A0A8D8CW83_CULPI</name>
<dbReference type="AlphaFoldDB" id="A0A8D8CW83"/>
<proteinExistence type="predicted"/>
<dbReference type="EMBL" id="HBUE01139126">
    <property type="protein sequence ID" value="CAG6499909.1"/>
    <property type="molecule type" value="Transcribed_RNA"/>
</dbReference>
<protein>
    <submittedName>
        <fullName evidence="1">(northern house mosquito) hypothetical protein</fullName>
    </submittedName>
</protein>